<dbReference type="InterPro" id="IPR050256">
    <property type="entry name" value="Glycosyltransferase_2"/>
</dbReference>
<evidence type="ECO:0000313" key="2">
    <source>
        <dbReference type="EMBL" id="OWK34155.1"/>
    </source>
</evidence>
<dbReference type="InterPro" id="IPR029044">
    <property type="entry name" value="Nucleotide-diphossugar_trans"/>
</dbReference>
<dbReference type="RefSeq" id="WP_088260479.1">
    <property type="nucleotide sequence ID" value="NZ_NIDE01000020.1"/>
</dbReference>
<reference evidence="3" key="1">
    <citation type="submission" date="2017-06" db="EMBL/GenBank/DDBJ databases">
        <title>Genome analysis of Fimbriiglobus ruber SP5, the first member of the order Planctomycetales with confirmed chitinolytic capability.</title>
        <authorList>
            <person name="Ravin N.V."/>
            <person name="Rakitin A.L."/>
            <person name="Ivanova A.A."/>
            <person name="Beletsky A.V."/>
            <person name="Kulichevskaya I.S."/>
            <person name="Mardanov A.V."/>
            <person name="Dedysh S.N."/>
        </authorList>
    </citation>
    <scope>NUCLEOTIDE SEQUENCE [LARGE SCALE GENOMIC DNA]</scope>
    <source>
        <strain evidence="3">SP5</strain>
    </source>
</reference>
<dbReference type="Proteomes" id="UP000214646">
    <property type="component" value="Unassembled WGS sequence"/>
</dbReference>
<name>A0A225DCN5_9BACT</name>
<keyword evidence="1" id="KW-0472">Membrane</keyword>
<comment type="caution">
    <text evidence="2">The sequence shown here is derived from an EMBL/GenBank/DDBJ whole genome shotgun (WGS) entry which is preliminary data.</text>
</comment>
<keyword evidence="1" id="KW-0812">Transmembrane</keyword>
<evidence type="ECO:0000313" key="3">
    <source>
        <dbReference type="Proteomes" id="UP000214646"/>
    </source>
</evidence>
<dbReference type="AlphaFoldDB" id="A0A225DCN5"/>
<dbReference type="CDD" id="cd06438">
    <property type="entry name" value="EpsO_like"/>
    <property type="match status" value="1"/>
</dbReference>
<dbReference type="PANTHER" id="PTHR48090">
    <property type="entry name" value="UNDECAPRENYL-PHOSPHATE 4-DEOXY-4-FORMAMIDO-L-ARABINOSE TRANSFERASE-RELATED"/>
    <property type="match status" value="1"/>
</dbReference>
<feature type="transmembrane region" description="Helical" evidence="1">
    <location>
        <begin position="291"/>
        <end position="324"/>
    </location>
</feature>
<dbReference type="EMBL" id="NIDE01000020">
    <property type="protein sequence ID" value="OWK34155.1"/>
    <property type="molecule type" value="Genomic_DNA"/>
</dbReference>
<organism evidence="2 3">
    <name type="scientific">Fimbriiglobus ruber</name>
    <dbReference type="NCBI Taxonomy" id="1908690"/>
    <lineage>
        <taxon>Bacteria</taxon>
        <taxon>Pseudomonadati</taxon>
        <taxon>Planctomycetota</taxon>
        <taxon>Planctomycetia</taxon>
        <taxon>Gemmatales</taxon>
        <taxon>Gemmataceae</taxon>
        <taxon>Fimbriiglobus</taxon>
    </lineage>
</organism>
<dbReference type="OrthoDB" id="9797391at2"/>
<keyword evidence="1" id="KW-1133">Transmembrane helix</keyword>
<sequence>MALTLELLAWAAAVVVAIPLLLLAAETLAAAVRRLRIPPAAADRPRLAVLIPAHNEEDGLSRTLTDVMAQLRPGDRCVVVADNCSDQTAAVARSYGAEVVERSDAVRRGKGYALDAGIRHLSADPPAVLAVIDADCGVGNGALDALAAAAGFGRPVQGINVLYPPPGSGAKARVSAYAFFLKNVIRPLGLSRLGGPCHLFGTGLALPWGLLRHTRLASGNIVEDLQLGVDLTLAGHPPRFLAVPCVTGEFPTGDAAAGTQRRRWEHGHVRTLLRQAPRLVVAGLTRRRPGLVLLGLDLAVPPLSLLGLATLAAAVLAIGAWWLTGAESPIGILLTAIALMAAGQVLAWLRHGRSWIGLFDLVQIPLYVARKFPIYLGLVFRPQQAWVRAARATKATVPADPEPVLR</sequence>
<dbReference type="Gene3D" id="3.90.550.10">
    <property type="entry name" value="Spore Coat Polysaccharide Biosynthesis Protein SpsA, Chain A"/>
    <property type="match status" value="1"/>
</dbReference>
<feature type="transmembrane region" description="Helical" evidence="1">
    <location>
        <begin position="330"/>
        <end position="349"/>
    </location>
</feature>
<dbReference type="Pfam" id="PF13641">
    <property type="entry name" value="Glyco_tranf_2_3"/>
    <property type="match status" value="1"/>
</dbReference>
<protein>
    <submittedName>
        <fullName evidence="2">Putative Glycosyl transferase, family 2</fullName>
    </submittedName>
</protein>
<evidence type="ECO:0000256" key="1">
    <source>
        <dbReference type="SAM" id="Phobius"/>
    </source>
</evidence>
<proteinExistence type="predicted"/>
<dbReference type="PANTHER" id="PTHR48090:SF6">
    <property type="entry name" value="SLR5056 PROTEIN"/>
    <property type="match status" value="1"/>
</dbReference>
<gene>
    <name evidence="2" type="ORF">FRUB_10126</name>
</gene>
<dbReference type="SUPFAM" id="SSF53448">
    <property type="entry name" value="Nucleotide-diphospho-sugar transferases"/>
    <property type="match status" value="1"/>
</dbReference>
<accession>A0A225DCN5</accession>
<keyword evidence="3" id="KW-1185">Reference proteome</keyword>
<keyword evidence="2" id="KW-0808">Transferase</keyword>
<dbReference type="GO" id="GO:0016740">
    <property type="term" value="F:transferase activity"/>
    <property type="evidence" value="ECO:0007669"/>
    <property type="project" value="UniProtKB-KW"/>
</dbReference>